<dbReference type="EMBL" id="JAVLET010000003">
    <property type="protein sequence ID" value="KAL0472183.1"/>
    <property type="molecule type" value="Genomic_DNA"/>
</dbReference>
<protein>
    <submittedName>
        <fullName evidence="1">Uncharacterized protein</fullName>
    </submittedName>
</protein>
<comment type="caution">
    <text evidence="1">The sequence shown here is derived from an EMBL/GenBank/DDBJ whole genome shotgun (WGS) entry which is preliminary data.</text>
</comment>
<evidence type="ECO:0000313" key="2">
    <source>
        <dbReference type="Proteomes" id="UP001451303"/>
    </source>
</evidence>
<dbReference type="Proteomes" id="UP001451303">
    <property type="component" value="Unassembled WGS sequence"/>
</dbReference>
<sequence>MQGLESLVLSWNSPEPECGHDGCLGLGVASVIISVPVKNHKSLLKQSPVLSTACHRYSVHLLGSACLFWGRTKPSILMKPRSSRSLQGRAWHKGHAMGSPAVQHEVEREDLQWPVHLPSSKTLVEFYTSPSLPDKCYGVMPICMLGPHRAPVDTLCCLPLSSPPVRGALLHEYVAYDTARKHVVLRRRGPAPGDG</sequence>
<name>A0ABR3DIU9_NEUIN</name>
<evidence type="ECO:0000313" key="1">
    <source>
        <dbReference type="EMBL" id="KAL0472183.1"/>
    </source>
</evidence>
<organism evidence="1 2">
    <name type="scientific">Neurospora intermedia</name>
    <dbReference type="NCBI Taxonomy" id="5142"/>
    <lineage>
        <taxon>Eukaryota</taxon>
        <taxon>Fungi</taxon>
        <taxon>Dikarya</taxon>
        <taxon>Ascomycota</taxon>
        <taxon>Pezizomycotina</taxon>
        <taxon>Sordariomycetes</taxon>
        <taxon>Sordariomycetidae</taxon>
        <taxon>Sordariales</taxon>
        <taxon>Sordariaceae</taxon>
        <taxon>Neurospora</taxon>
    </lineage>
</organism>
<proteinExistence type="predicted"/>
<keyword evidence="2" id="KW-1185">Reference proteome</keyword>
<accession>A0ABR3DIU9</accession>
<reference evidence="1 2" key="1">
    <citation type="submission" date="2023-09" db="EMBL/GenBank/DDBJ databases">
        <title>Multi-omics analysis of a traditional fermented food reveals byproduct-associated fungal strains for waste-to-food upcycling.</title>
        <authorList>
            <consortium name="Lawrence Berkeley National Laboratory"/>
            <person name="Rekdal V.M."/>
            <person name="Villalobos-Escobedo J.M."/>
            <person name="Rodriguez-Valeron N."/>
            <person name="Garcia M.O."/>
            <person name="Vasquez D.P."/>
            <person name="Damayanti I."/>
            <person name="Sorensen P.M."/>
            <person name="Baidoo E.E."/>
            <person name="De Carvalho A.C."/>
            <person name="Riley R."/>
            <person name="Lipzen A."/>
            <person name="He G."/>
            <person name="Yan M."/>
            <person name="Haridas S."/>
            <person name="Daum C."/>
            <person name="Yoshinaga Y."/>
            <person name="Ng V."/>
            <person name="Grigoriev I.V."/>
            <person name="Munk R."/>
            <person name="Nuraida L."/>
            <person name="Wijaya C.H."/>
            <person name="Morales P.-C."/>
            <person name="Keasling J.D."/>
        </authorList>
    </citation>
    <scope>NUCLEOTIDE SEQUENCE [LARGE SCALE GENOMIC DNA]</scope>
    <source>
        <strain evidence="1 2">FGSC 2613</strain>
    </source>
</reference>
<gene>
    <name evidence="1" type="ORF">QR685DRAFT_228379</name>
</gene>